<dbReference type="KEGG" id="bpg:Bathy13g00060"/>
<gene>
    <name evidence="9" type="ordered locus">Bathy13g00060</name>
</gene>
<dbReference type="STRING" id="41875.K8EMJ3"/>
<keyword evidence="5 7" id="KW-0687">Ribonucleoprotein</keyword>
<dbReference type="Pfam" id="PF01084">
    <property type="entry name" value="Ribosomal_S18"/>
    <property type="match status" value="1"/>
</dbReference>
<dbReference type="PANTHER" id="PTHR13479:SF40">
    <property type="entry name" value="SMALL RIBOSOMAL SUBUNIT PROTEIN BS18M"/>
    <property type="match status" value="1"/>
</dbReference>
<evidence type="ECO:0000256" key="4">
    <source>
        <dbReference type="ARBA" id="ARBA00022980"/>
    </source>
</evidence>
<dbReference type="GO" id="GO:0003735">
    <property type="term" value="F:structural constituent of ribosome"/>
    <property type="evidence" value="ECO:0007669"/>
    <property type="project" value="InterPro"/>
</dbReference>
<dbReference type="GO" id="GO:0006412">
    <property type="term" value="P:translation"/>
    <property type="evidence" value="ECO:0007669"/>
    <property type="project" value="InterPro"/>
</dbReference>
<dbReference type="eggNOG" id="KOG3162">
    <property type="taxonomic scope" value="Eukaryota"/>
</dbReference>
<evidence type="ECO:0000256" key="8">
    <source>
        <dbReference type="SAM" id="MobiDB-lite"/>
    </source>
</evidence>
<name>K8EMJ3_9CHLO</name>
<comment type="similarity">
    <text evidence="1 7">Belongs to the bacterial ribosomal protein bS18 family.</text>
</comment>
<dbReference type="GO" id="GO:0005763">
    <property type="term" value="C:mitochondrial small ribosomal subunit"/>
    <property type="evidence" value="ECO:0007669"/>
    <property type="project" value="TreeGrafter"/>
</dbReference>
<dbReference type="EMBL" id="FO082266">
    <property type="protein sequence ID" value="CCO19271.1"/>
    <property type="molecule type" value="Genomic_DNA"/>
</dbReference>
<dbReference type="PANTHER" id="PTHR13479">
    <property type="entry name" value="30S RIBOSOMAL PROTEIN S18"/>
    <property type="match status" value="1"/>
</dbReference>
<evidence type="ECO:0000313" key="9">
    <source>
        <dbReference type="EMBL" id="CCO19271.1"/>
    </source>
</evidence>
<feature type="compositionally biased region" description="Low complexity" evidence="8">
    <location>
        <begin position="57"/>
        <end position="68"/>
    </location>
</feature>
<keyword evidence="4 7" id="KW-0689">Ribosomal protein</keyword>
<evidence type="ECO:0000256" key="7">
    <source>
        <dbReference type="RuleBase" id="RU003910"/>
    </source>
</evidence>
<keyword evidence="3" id="KW-0694">RNA-binding</keyword>
<dbReference type="OrthoDB" id="21463at2759"/>
<dbReference type="Proteomes" id="UP000198341">
    <property type="component" value="Chromosome 13"/>
</dbReference>
<evidence type="ECO:0000256" key="2">
    <source>
        <dbReference type="ARBA" id="ARBA00011458"/>
    </source>
</evidence>
<evidence type="ECO:0000256" key="5">
    <source>
        <dbReference type="ARBA" id="ARBA00023274"/>
    </source>
</evidence>
<dbReference type="PRINTS" id="PR00974">
    <property type="entry name" value="RIBOSOMALS18"/>
</dbReference>
<evidence type="ECO:0000313" key="10">
    <source>
        <dbReference type="Proteomes" id="UP000198341"/>
    </source>
</evidence>
<dbReference type="Gene3D" id="4.10.640.10">
    <property type="entry name" value="Ribosomal protein S18"/>
    <property type="match status" value="1"/>
</dbReference>
<organism evidence="9 10">
    <name type="scientific">Bathycoccus prasinos</name>
    <dbReference type="NCBI Taxonomy" id="41875"/>
    <lineage>
        <taxon>Eukaryota</taxon>
        <taxon>Viridiplantae</taxon>
        <taxon>Chlorophyta</taxon>
        <taxon>Mamiellophyceae</taxon>
        <taxon>Mamiellales</taxon>
        <taxon>Bathycoccaceae</taxon>
        <taxon>Bathycoccus</taxon>
    </lineage>
</organism>
<evidence type="ECO:0000256" key="3">
    <source>
        <dbReference type="ARBA" id="ARBA00022884"/>
    </source>
</evidence>
<dbReference type="NCBIfam" id="TIGR00165">
    <property type="entry name" value="S18"/>
    <property type="match status" value="1"/>
</dbReference>
<feature type="compositionally biased region" description="Basic and acidic residues" evidence="8">
    <location>
        <begin position="38"/>
        <end position="53"/>
    </location>
</feature>
<dbReference type="InterPro" id="IPR036870">
    <property type="entry name" value="Ribosomal_bS18_sf"/>
</dbReference>
<dbReference type="AlphaFoldDB" id="K8EMJ3"/>
<comment type="subunit">
    <text evidence="2">Part of the 30S ribosomal subunit.</text>
</comment>
<proteinExistence type="inferred from homology"/>
<keyword evidence="10" id="KW-1185">Reference proteome</keyword>
<dbReference type="GeneID" id="19012297"/>
<feature type="compositionally biased region" description="Low complexity" evidence="8">
    <location>
        <begin position="75"/>
        <end position="100"/>
    </location>
</feature>
<feature type="region of interest" description="Disordered" evidence="8">
    <location>
        <begin position="20"/>
        <end position="114"/>
    </location>
</feature>
<accession>K8EMJ3</accession>
<reference evidence="9 10" key="1">
    <citation type="submission" date="2011-10" db="EMBL/GenBank/DDBJ databases">
        <authorList>
            <person name="Genoscope - CEA"/>
        </authorList>
    </citation>
    <scope>NUCLEOTIDE SEQUENCE [LARGE SCALE GENOMIC DNA]</scope>
    <source>
        <strain evidence="9 10">RCC 1105</strain>
    </source>
</reference>
<dbReference type="RefSeq" id="XP_007509468.1">
    <property type="nucleotide sequence ID" value="XM_007509406.1"/>
</dbReference>
<dbReference type="InterPro" id="IPR001648">
    <property type="entry name" value="Ribosomal_bS18"/>
</dbReference>
<evidence type="ECO:0000256" key="1">
    <source>
        <dbReference type="ARBA" id="ARBA00005589"/>
    </source>
</evidence>
<dbReference type="SUPFAM" id="SSF46911">
    <property type="entry name" value="Ribosomal protein S18"/>
    <property type="match status" value="1"/>
</dbReference>
<evidence type="ECO:0000256" key="6">
    <source>
        <dbReference type="ARBA" id="ARBA00035266"/>
    </source>
</evidence>
<dbReference type="GO" id="GO:0070181">
    <property type="term" value="F:small ribosomal subunit rRNA binding"/>
    <property type="evidence" value="ECO:0007669"/>
    <property type="project" value="TreeGrafter"/>
</dbReference>
<sequence>MTSPSVLRVWRHLFGSITGRRRSLSSSSGGGGSFSRCESGRFTRITGEKKGGERSVATTATTTTTTTAKSEEGVSDASDASSVTARHPTSTSSSSSSSSFLPPPPIAPTTRVSETRVYYPGQTYDPSELEGSFASVAPSASQKTRRVLKKGKDLDAFVARAIDWKDAKMLSTRFVSETGKIVPRRQTGLGAKTHRLVVKNIKIARIMGVLPFTDRLPQFARRRKNPYS</sequence>
<protein>
    <recommendedName>
        <fullName evidence="6">Small ribosomal subunit protein bS18c</fullName>
    </recommendedName>
</protein>